<dbReference type="InterPro" id="IPR019303">
    <property type="entry name" value="vWA_TerF_C"/>
</dbReference>
<comment type="caution">
    <text evidence="3">The sequence shown here is derived from an EMBL/GenBank/DDBJ whole genome shotgun (WGS) entry which is preliminary data.</text>
</comment>
<dbReference type="Gene3D" id="3.40.50.410">
    <property type="entry name" value="von Willebrand factor, type A domain"/>
    <property type="match status" value="1"/>
</dbReference>
<dbReference type="PANTHER" id="PTHR34706:SF2">
    <property type="entry name" value="RFEF"/>
    <property type="match status" value="1"/>
</dbReference>
<gene>
    <name evidence="3" type="ORF">HDU87_008274</name>
</gene>
<dbReference type="Pfam" id="PF10138">
    <property type="entry name" value="vWA-TerF-like"/>
    <property type="match status" value="1"/>
</dbReference>
<feature type="compositionally biased region" description="Low complexity" evidence="1">
    <location>
        <begin position="71"/>
        <end position="135"/>
    </location>
</feature>
<dbReference type="InterPro" id="IPR036465">
    <property type="entry name" value="vWFA_dom_sf"/>
</dbReference>
<feature type="compositionally biased region" description="Low complexity" evidence="1">
    <location>
        <begin position="8"/>
        <end position="25"/>
    </location>
</feature>
<dbReference type="PANTHER" id="PTHR34706">
    <property type="entry name" value="SLR1338 PROTEIN"/>
    <property type="match status" value="1"/>
</dbReference>
<dbReference type="InterPro" id="IPR002035">
    <property type="entry name" value="VWF_A"/>
</dbReference>
<dbReference type="AlphaFoldDB" id="A0AAD5TFJ1"/>
<feature type="compositionally biased region" description="Low complexity" evidence="1">
    <location>
        <begin position="34"/>
        <end position="48"/>
    </location>
</feature>
<evidence type="ECO:0000313" key="3">
    <source>
        <dbReference type="EMBL" id="KAJ3171806.1"/>
    </source>
</evidence>
<proteinExistence type="predicted"/>
<feature type="domain" description="VWFA" evidence="2">
    <location>
        <begin position="223"/>
        <end position="425"/>
    </location>
</feature>
<dbReference type="Proteomes" id="UP001212152">
    <property type="component" value="Unassembled WGS sequence"/>
</dbReference>
<dbReference type="PROSITE" id="PS50234">
    <property type="entry name" value="VWFA"/>
    <property type="match status" value="1"/>
</dbReference>
<reference evidence="3" key="1">
    <citation type="submission" date="2020-05" db="EMBL/GenBank/DDBJ databases">
        <title>Phylogenomic resolution of chytrid fungi.</title>
        <authorList>
            <person name="Stajich J.E."/>
            <person name="Amses K."/>
            <person name="Simmons R."/>
            <person name="Seto K."/>
            <person name="Myers J."/>
            <person name="Bonds A."/>
            <person name="Quandt C.A."/>
            <person name="Barry K."/>
            <person name="Liu P."/>
            <person name="Grigoriev I."/>
            <person name="Longcore J.E."/>
            <person name="James T.Y."/>
        </authorList>
    </citation>
    <scope>NUCLEOTIDE SEQUENCE</scope>
    <source>
        <strain evidence="3">JEL0379</strain>
    </source>
</reference>
<protein>
    <recommendedName>
        <fullName evidence="2">VWFA domain-containing protein</fullName>
    </recommendedName>
</protein>
<keyword evidence="4" id="KW-1185">Reference proteome</keyword>
<dbReference type="EMBL" id="JADGJQ010000084">
    <property type="protein sequence ID" value="KAJ3171806.1"/>
    <property type="molecule type" value="Genomic_DNA"/>
</dbReference>
<organism evidence="3 4">
    <name type="scientific">Geranomyces variabilis</name>
    <dbReference type="NCBI Taxonomy" id="109894"/>
    <lineage>
        <taxon>Eukaryota</taxon>
        <taxon>Fungi</taxon>
        <taxon>Fungi incertae sedis</taxon>
        <taxon>Chytridiomycota</taxon>
        <taxon>Chytridiomycota incertae sedis</taxon>
        <taxon>Chytridiomycetes</taxon>
        <taxon>Spizellomycetales</taxon>
        <taxon>Powellomycetaceae</taxon>
        <taxon>Geranomyces</taxon>
    </lineage>
</organism>
<accession>A0AAD5TFJ1</accession>
<evidence type="ECO:0000256" key="1">
    <source>
        <dbReference type="SAM" id="MobiDB-lite"/>
    </source>
</evidence>
<evidence type="ECO:0000313" key="4">
    <source>
        <dbReference type="Proteomes" id="UP001212152"/>
    </source>
</evidence>
<dbReference type="SUPFAM" id="SSF53300">
    <property type="entry name" value="vWA-like"/>
    <property type="match status" value="1"/>
</dbReference>
<evidence type="ECO:0000259" key="2">
    <source>
        <dbReference type="PROSITE" id="PS50234"/>
    </source>
</evidence>
<name>A0AAD5TFJ1_9FUNG</name>
<sequence>MGLANKLASAAGGPPPTTGGYNAPYVGGGQQQHPYGGAPAPYGSAPPQQGGPPPAGFAGGFAPPGQRPNAPYGQQQSLYGQQPGQSPYGPPYGQQPGQPYGQQPGQLTFCQQNGQSPYGQQPYGQQPGPYGAPPGQYGGGGGDLSVSRTQPHPQAAAAAFPVISAKLGFIAQQNRLENFYPPQAIGQIADRISKTVDFNSIAMQWKLQTAELAYDLASLALYDIVIYADDSGSMAAMENGERIDDLNLIVSKVAEIASLFDQDGISVRFMNSDAQGNNITSEAQASQLVRNVKYMGTTPLGTKLDAKVIQPMVLAPARAGSLPKPVLVIVITDGEPVGETRSHINNVITAAKQALGSTRYGPSAVAFQFAQVGKDTAAQKFLADLDNDPVIGKMIDCTSYYEMEQMEMQRKGVDLTPGMWLVKLMVGSIDPTYDEND</sequence>
<feature type="region of interest" description="Disordered" evidence="1">
    <location>
        <begin position="1"/>
        <end position="151"/>
    </location>
</feature>